<dbReference type="InterPro" id="IPR017853">
    <property type="entry name" value="GH"/>
</dbReference>
<keyword evidence="9 12" id="KW-0119">Carbohydrate metabolism</keyword>
<comment type="similarity">
    <text evidence="3 11">Belongs to the glycosyl hydrolase 13 family.</text>
</comment>
<dbReference type="GO" id="GO:0005975">
    <property type="term" value="P:carbohydrate metabolic process"/>
    <property type="evidence" value="ECO:0007669"/>
    <property type="project" value="InterPro"/>
</dbReference>
<dbReference type="SUPFAM" id="SSF51011">
    <property type="entry name" value="Glycosyl hydrolase domain"/>
    <property type="match status" value="1"/>
</dbReference>
<dbReference type="InterPro" id="IPR031319">
    <property type="entry name" value="A-amylase_C"/>
</dbReference>
<keyword evidence="10 12" id="KW-0326">Glycosidase</keyword>
<dbReference type="GO" id="GO:0046872">
    <property type="term" value="F:metal ion binding"/>
    <property type="evidence" value="ECO:0007669"/>
    <property type="project" value="UniProtKB-KW"/>
</dbReference>
<dbReference type="InterPro" id="IPR006046">
    <property type="entry name" value="Alpha_amylase"/>
</dbReference>
<gene>
    <name evidence="15" type="ORF">J4573_17060</name>
</gene>
<dbReference type="EMBL" id="JAGEOJ010000006">
    <property type="protein sequence ID" value="MBO2448816.1"/>
    <property type="molecule type" value="Genomic_DNA"/>
</dbReference>
<evidence type="ECO:0000256" key="9">
    <source>
        <dbReference type="ARBA" id="ARBA00023277"/>
    </source>
</evidence>
<dbReference type="InterPro" id="IPR013784">
    <property type="entry name" value="Carb-bd-like_fold"/>
</dbReference>
<feature type="signal peptide" evidence="13">
    <location>
        <begin position="1"/>
        <end position="29"/>
    </location>
</feature>
<dbReference type="RefSeq" id="WP_208256472.1">
    <property type="nucleotide sequence ID" value="NZ_JAGEOJ010000006.1"/>
</dbReference>
<dbReference type="Pfam" id="PF00128">
    <property type="entry name" value="Alpha-amylase"/>
    <property type="match status" value="1"/>
</dbReference>
<name>A0A939PHU9_9ACTN</name>
<dbReference type="InterPro" id="IPR013783">
    <property type="entry name" value="Ig-like_fold"/>
</dbReference>
<dbReference type="InterPro" id="IPR002044">
    <property type="entry name" value="CBM20"/>
</dbReference>
<evidence type="ECO:0000256" key="4">
    <source>
        <dbReference type="ARBA" id="ARBA00012595"/>
    </source>
</evidence>
<evidence type="ECO:0000256" key="8">
    <source>
        <dbReference type="ARBA" id="ARBA00022837"/>
    </source>
</evidence>
<organism evidence="15 16">
    <name type="scientific">Actinomadura barringtoniae</name>
    <dbReference type="NCBI Taxonomy" id="1427535"/>
    <lineage>
        <taxon>Bacteria</taxon>
        <taxon>Bacillati</taxon>
        <taxon>Actinomycetota</taxon>
        <taxon>Actinomycetes</taxon>
        <taxon>Streptosporangiales</taxon>
        <taxon>Thermomonosporaceae</taxon>
        <taxon>Actinomadura</taxon>
    </lineage>
</organism>
<dbReference type="PANTHER" id="PTHR43447">
    <property type="entry name" value="ALPHA-AMYLASE"/>
    <property type="match status" value="1"/>
</dbReference>
<dbReference type="Gene3D" id="2.60.40.1180">
    <property type="entry name" value="Golgi alpha-mannosidase II"/>
    <property type="match status" value="1"/>
</dbReference>
<feature type="domain" description="CBM20" evidence="14">
    <location>
        <begin position="502"/>
        <end position="593"/>
    </location>
</feature>
<evidence type="ECO:0000256" key="11">
    <source>
        <dbReference type="RuleBase" id="RU003615"/>
    </source>
</evidence>
<dbReference type="InterPro" id="IPR006048">
    <property type="entry name" value="A-amylase/branching_C"/>
</dbReference>
<evidence type="ECO:0000256" key="13">
    <source>
        <dbReference type="SAM" id="SignalP"/>
    </source>
</evidence>
<dbReference type="PROSITE" id="PS51166">
    <property type="entry name" value="CBM20"/>
    <property type="match status" value="1"/>
</dbReference>
<dbReference type="AlphaFoldDB" id="A0A939PHU9"/>
<dbReference type="PRINTS" id="PR00110">
    <property type="entry name" value="ALPHAAMYLASE"/>
</dbReference>
<comment type="catalytic activity">
    <reaction evidence="1 12">
        <text>Endohydrolysis of (1-&gt;4)-alpha-D-glucosidic linkages in polysaccharides containing three or more (1-&gt;4)-alpha-linked D-glucose units.</text>
        <dbReference type="EC" id="3.2.1.1"/>
    </reaction>
</comment>
<evidence type="ECO:0000313" key="15">
    <source>
        <dbReference type="EMBL" id="MBO2448816.1"/>
    </source>
</evidence>
<dbReference type="SMART" id="SM00632">
    <property type="entry name" value="Aamy_C"/>
    <property type="match status" value="1"/>
</dbReference>
<keyword evidence="7 12" id="KW-0378">Hydrolase</keyword>
<dbReference type="Gene3D" id="3.20.20.80">
    <property type="entry name" value="Glycosidases"/>
    <property type="match status" value="1"/>
</dbReference>
<dbReference type="SUPFAM" id="SSF51445">
    <property type="entry name" value="(Trans)glycosidases"/>
    <property type="match status" value="1"/>
</dbReference>
<evidence type="ECO:0000256" key="12">
    <source>
        <dbReference type="RuleBase" id="RU361134"/>
    </source>
</evidence>
<dbReference type="SMART" id="SM00642">
    <property type="entry name" value="Aamy"/>
    <property type="match status" value="1"/>
</dbReference>
<keyword evidence="6" id="KW-0479">Metal-binding</keyword>
<evidence type="ECO:0000256" key="5">
    <source>
        <dbReference type="ARBA" id="ARBA00017303"/>
    </source>
</evidence>
<protein>
    <recommendedName>
        <fullName evidence="5 12">Alpha-amylase</fullName>
        <ecNumber evidence="4 12">3.2.1.1</ecNumber>
    </recommendedName>
</protein>
<feature type="chain" id="PRO_5037141721" description="Alpha-amylase" evidence="13">
    <location>
        <begin position="30"/>
        <end position="593"/>
    </location>
</feature>
<dbReference type="Gene3D" id="2.60.40.10">
    <property type="entry name" value="Immunoglobulins"/>
    <property type="match status" value="1"/>
</dbReference>
<evidence type="ECO:0000313" key="16">
    <source>
        <dbReference type="Proteomes" id="UP000669179"/>
    </source>
</evidence>
<comment type="cofactor">
    <cofactor evidence="2">
        <name>Ca(2+)</name>
        <dbReference type="ChEBI" id="CHEBI:29108"/>
    </cofactor>
</comment>
<dbReference type="SMART" id="SM01065">
    <property type="entry name" value="CBM_2"/>
    <property type="match status" value="1"/>
</dbReference>
<proteinExistence type="inferred from homology"/>
<keyword evidence="16" id="KW-1185">Reference proteome</keyword>
<accession>A0A939PHU9</accession>
<evidence type="ECO:0000256" key="1">
    <source>
        <dbReference type="ARBA" id="ARBA00000548"/>
    </source>
</evidence>
<dbReference type="EC" id="3.2.1.1" evidence="4 12"/>
<evidence type="ECO:0000256" key="7">
    <source>
        <dbReference type="ARBA" id="ARBA00022801"/>
    </source>
</evidence>
<dbReference type="CDD" id="cd11317">
    <property type="entry name" value="AmyAc_bac_euk_AmyA"/>
    <property type="match status" value="1"/>
</dbReference>
<sequence length="593" mass="62562">MRRPRAHTLLPIAALALATLAAAPTPATAAVRTATAVATQPNGDAVANLWEWNWRSVTSECTDRLGPAGFGGVQVAPPAESVSIPDKGHPWWEVYQPVSYKLESRFGTRAEFAAMATACHNAGVRVIADTVVNHMAGSNNTVTSGYAGSTFDPSGYAYPAVPYTRSDFHHPGDGCPTSSGGINDWNDATQVQNCELVSLSDLYTQKDEVRAKIATYLNDLVSLGVDGFRVDAAKHVPQADFAAILAKVGSTTWQHTRPYVAQEVMPGGSGVLAPSAFEENGSLLDFVYAYKMKEQFNGDIANLKTFGTSWGIEPSDKSYAMITNHDLERNGSTLTYKDASYKPATYFMLAWPHGVPQVYDGFTFSNNDASPPADSSGKVTDANCSSWQCVHRDQGVVGLVGWRNTAGTAPVANWSSPASNVIAFSRGAKGWLAINNSASPSTATYTTGLPDGGYCDVVTGTATTSGCTGTKVTVSGGQATVTVPAKSAVALHVNATTTGGGTTPPPTTTTTVYVHKDVGWGNRITIRGSVAPLSWSTGKDCVNQSAALWKCTIDGIPSGTSLEYKPLINDTTWSTGANFTTTAGQTTDIYPTF</sequence>
<evidence type="ECO:0000256" key="3">
    <source>
        <dbReference type="ARBA" id="ARBA00008061"/>
    </source>
</evidence>
<reference evidence="15" key="1">
    <citation type="submission" date="2021-03" db="EMBL/GenBank/DDBJ databases">
        <authorList>
            <person name="Kanchanasin P."/>
            <person name="Saeng-In P."/>
            <person name="Phongsopitanun W."/>
            <person name="Yuki M."/>
            <person name="Kudo T."/>
            <person name="Ohkuma M."/>
            <person name="Tanasupawat S."/>
        </authorList>
    </citation>
    <scope>NUCLEOTIDE SEQUENCE</scope>
    <source>
        <strain evidence="15">GKU 128</strain>
    </source>
</reference>
<dbReference type="InterPro" id="IPR006047">
    <property type="entry name" value="GH13_cat_dom"/>
</dbReference>
<keyword evidence="13" id="KW-0732">Signal</keyword>
<dbReference type="GO" id="GO:2001070">
    <property type="term" value="F:starch binding"/>
    <property type="evidence" value="ECO:0007669"/>
    <property type="project" value="InterPro"/>
</dbReference>
<dbReference type="InterPro" id="IPR013780">
    <property type="entry name" value="Glyco_hydro_b"/>
</dbReference>
<evidence type="ECO:0000256" key="10">
    <source>
        <dbReference type="ARBA" id="ARBA00023295"/>
    </source>
</evidence>
<evidence type="ECO:0000259" key="14">
    <source>
        <dbReference type="PROSITE" id="PS51166"/>
    </source>
</evidence>
<keyword evidence="8" id="KW-0106">Calcium</keyword>
<evidence type="ECO:0000256" key="2">
    <source>
        <dbReference type="ARBA" id="ARBA00001913"/>
    </source>
</evidence>
<evidence type="ECO:0000256" key="6">
    <source>
        <dbReference type="ARBA" id="ARBA00022723"/>
    </source>
</evidence>
<dbReference type="SUPFAM" id="SSF49452">
    <property type="entry name" value="Starch-binding domain-like"/>
    <property type="match status" value="1"/>
</dbReference>
<comment type="caution">
    <text evidence="15">The sequence shown here is derived from an EMBL/GenBank/DDBJ whole genome shotgun (WGS) entry which is preliminary data.</text>
</comment>
<dbReference type="Pfam" id="PF02806">
    <property type="entry name" value="Alpha-amylase_C"/>
    <property type="match status" value="1"/>
</dbReference>
<dbReference type="GO" id="GO:0004556">
    <property type="term" value="F:alpha-amylase activity"/>
    <property type="evidence" value="ECO:0007669"/>
    <property type="project" value="UniProtKB-UniRule"/>
</dbReference>
<dbReference type="Proteomes" id="UP000669179">
    <property type="component" value="Unassembled WGS sequence"/>
</dbReference>